<feature type="chain" id="PRO_5042774390" evidence="1">
    <location>
        <begin position="23"/>
        <end position="145"/>
    </location>
</feature>
<comment type="caution">
    <text evidence="3">The sequence shown here is derived from an EMBL/GenBank/DDBJ whole genome shotgun (WGS) entry which is preliminary data.</text>
</comment>
<protein>
    <submittedName>
        <fullName evidence="3">PepSY domain-containing protein</fullName>
    </submittedName>
</protein>
<dbReference type="InterPro" id="IPR025711">
    <property type="entry name" value="PepSY"/>
</dbReference>
<sequence length="145" mass="15326">MRKRILTSLVIGGALLGGSAVAQTTDSGSLTEAEVRQALTDAGYRDVNDLEFEDGMWEADATSGDGRNVDVRVDPASGNVYGDDATSRLSEEEVKAALSTEGYSNVHDIEFDDGVWTAEAERADGGNVEIRVDPTTGAVISVNKD</sequence>
<evidence type="ECO:0000256" key="1">
    <source>
        <dbReference type="SAM" id="SignalP"/>
    </source>
</evidence>
<evidence type="ECO:0000313" key="3">
    <source>
        <dbReference type="EMBL" id="MBR0562326.1"/>
    </source>
</evidence>
<evidence type="ECO:0000259" key="2">
    <source>
        <dbReference type="Pfam" id="PF13670"/>
    </source>
</evidence>
<dbReference type="AlphaFoldDB" id="A0A8J8AX68"/>
<feature type="domain" description="PepSY" evidence="2">
    <location>
        <begin position="88"/>
        <end position="141"/>
    </location>
</feature>
<dbReference type="RefSeq" id="WP_211926271.1">
    <property type="nucleotide sequence ID" value="NZ_JAGQFT020000008.1"/>
</dbReference>
<dbReference type="Gene3D" id="3.10.450.40">
    <property type="match status" value="1"/>
</dbReference>
<feature type="signal peptide" evidence="1">
    <location>
        <begin position="1"/>
        <end position="22"/>
    </location>
</feature>
<gene>
    <name evidence="4" type="ORF">KB893_012790</name>
    <name evidence="3" type="ORF">KB893_07330</name>
</gene>
<name>A0A8J8AX68_9GAMM</name>
<keyword evidence="5" id="KW-1185">Reference proteome</keyword>
<dbReference type="EMBL" id="JAGQFT020000008">
    <property type="protein sequence ID" value="MBS7458008.1"/>
    <property type="molecule type" value="Genomic_DNA"/>
</dbReference>
<accession>A0A8J8AX68</accession>
<proteinExistence type="predicted"/>
<dbReference type="Pfam" id="PF13670">
    <property type="entry name" value="PepSY_2"/>
    <property type="match status" value="2"/>
</dbReference>
<reference evidence="4 5" key="1">
    <citation type="journal article" date="2021" name="Microbiol. Resour. Announc.">
        <title>Draft Genome Sequence of Coralloluteibacterium stylophorae LMG 29479T.</title>
        <authorList>
            <person name="Karlyshev A.V."/>
            <person name="Kudryashova E.B."/>
            <person name="Ariskina E.V."/>
            <person name="Conroy A.P."/>
            <person name="Abidueva E.Y."/>
        </authorList>
    </citation>
    <scope>NUCLEOTIDE SEQUENCE [LARGE SCALE GENOMIC DNA]</scope>
    <source>
        <strain evidence="4 5">LMG 29479</strain>
    </source>
</reference>
<evidence type="ECO:0000313" key="4">
    <source>
        <dbReference type="EMBL" id="MBS7458008.1"/>
    </source>
</evidence>
<dbReference type="EMBL" id="JAGQFT010000045">
    <property type="protein sequence ID" value="MBR0562326.1"/>
    <property type="molecule type" value="Genomic_DNA"/>
</dbReference>
<evidence type="ECO:0000313" key="5">
    <source>
        <dbReference type="Proteomes" id="UP000675747"/>
    </source>
</evidence>
<organism evidence="3">
    <name type="scientific">Coralloluteibacterium stylophorae</name>
    <dbReference type="NCBI Taxonomy" id="1776034"/>
    <lineage>
        <taxon>Bacteria</taxon>
        <taxon>Pseudomonadati</taxon>
        <taxon>Pseudomonadota</taxon>
        <taxon>Gammaproteobacteria</taxon>
        <taxon>Lysobacterales</taxon>
        <taxon>Lysobacteraceae</taxon>
        <taxon>Coralloluteibacterium</taxon>
    </lineage>
</organism>
<feature type="domain" description="PepSY" evidence="2">
    <location>
        <begin position="9"/>
        <end position="81"/>
    </location>
</feature>
<dbReference type="Proteomes" id="UP000675747">
    <property type="component" value="Unassembled WGS sequence"/>
</dbReference>
<reference evidence="3" key="2">
    <citation type="submission" date="2021-04" db="EMBL/GenBank/DDBJ databases">
        <authorList>
            <person name="Karlyshev A.V."/>
        </authorList>
    </citation>
    <scope>NUCLEOTIDE SEQUENCE</scope>
    <source>
        <strain evidence="3">LMG 29479</strain>
    </source>
</reference>
<keyword evidence="1" id="KW-0732">Signal</keyword>